<evidence type="ECO:0000313" key="9">
    <source>
        <dbReference type="Proteomes" id="UP000070366"/>
    </source>
</evidence>
<feature type="binding site" evidence="6">
    <location>
        <begin position="61"/>
        <end position="63"/>
    </location>
    <ligand>
        <name>substrate</name>
    </ligand>
</feature>
<feature type="binding site" evidence="6">
    <location>
        <begin position="322"/>
        <end position="323"/>
    </location>
    <ligand>
        <name>substrate</name>
    </ligand>
</feature>
<feature type="binding site" evidence="6">
    <location>
        <position position="178"/>
    </location>
    <ligand>
        <name>Zn(2+)</name>
        <dbReference type="ChEBI" id="CHEBI:29105"/>
        <label>2</label>
    </ligand>
</feature>
<dbReference type="EMBL" id="LSZW01000063">
    <property type="protein sequence ID" value="KXK64816.1"/>
    <property type="molecule type" value="Genomic_DNA"/>
</dbReference>
<evidence type="ECO:0000256" key="3">
    <source>
        <dbReference type="ARBA" id="ARBA00022723"/>
    </source>
</evidence>
<dbReference type="GO" id="GO:0004151">
    <property type="term" value="F:dihydroorotase activity"/>
    <property type="evidence" value="ECO:0007669"/>
    <property type="project" value="UniProtKB-UniRule"/>
</dbReference>
<feature type="binding site" evidence="6">
    <location>
        <position position="59"/>
    </location>
    <ligand>
        <name>Zn(2+)</name>
        <dbReference type="ChEBI" id="CHEBI:29105"/>
        <label>1</label>
    </ligand>
</feature>
<dbReference type="RefSeq" id="WP_066518297.1">
    <property type="nucleotide sequence ID" value="NZ_CABMOF010000001.1"/>
</dbReference>
<evidence type="ECO:0000259" key="7">
    <source>
        <dbReference type="Pfam" id="PF12890"/>
    </source>
</evidence>
<evidence type="ECO:0000256" key="1">
    <source>
        <dbReference type="ARBA" id="ARBA00002368"/>
    </source>
</evidence>
<dbReference type="Pfam" id="PF12890">
    <property type="entry name" value="DHOase"/>
    <property type="match status" value="1"/>
</dbReference>
<dbReference type="Gene3D" id="3.20.20.140">
    <property type="entry name" value="Metal-dependent hydrolases"/>
    <property type="match status" value="1"/>
</dbReference>
<keyword evidence="9" id="KW-1185">Reference proteome</keyword>
<gene>
    <name evidence="6" type="primary">pyrC</name>
    <name evidence="8" type="ORF">HMPREF3293_02057</name>
</gene>
<comment type="function">
    <text evidence="1 6">Catalyzes the reversible cyclization of carbamoyl aspartate to dihydroorotate.</text>
</comment>
<protein>
    <recommendedName>
        <fullName evidence="6">Dihydroorotase</fullName>
        <shortName evidence="6">DHOase</shortName>
        <ecNumber evidence="6">3.5.2.3</ecNumber>
    </recommendedName>
</protein>
<dbReference type="GO" id="GO:0008270">
    <property type="term" value="F:zinc ion binding"/>
    <property type="evidence" value="ECO:0007669"/>
    <property type="project" value="UniProtKB-UniRule"/>
</dbReference>
<proteinExistence type="inferred from homology"/>
<feature type="active site" evidence="6">
    <location>
        <position position="304"/>
    </location>
</feature>
<evidence type="ECO:0000256" key="6">
    <source>
        <dbReference type="HAMAP-Rule" id="MF_00220"/>
    </source>
</evidence>
<dbReference type="STRING" id="626937.HMPREF3293_02057"/>
<feature type="binding site" evidence="6">
    <location>
        <position position="151"/>
    </location>
    <ligand>
        <name>Zn(2+)</name>
        <dbReference type="ChEBI" id="CHEBI:29105"/>
        <label>2</label>
    </ligand>
</feature>
<dbReference type="InterPro" id="IPR002195">
    <property type="entry name" value="Dihydroorotase_CS"/>
</dbReference>
<keyword evidence="4 6" id="KW-0378">Hydrolase</keyword>
<dbReference type="EC" id="3.5.2.3" evidence="6"/>
<accession>A0A136Q2S1</accession>
<sequence>MSIFIKNIMAVNADGIQKGADILIEGERIVEMGTGLVRDADRVIDGTGLVAFPGFLELHCHLRDPGLVYKEDIMTGTRAAAAGGYTAVCCMPNTKPVTDSAEIVRYIIEKAEKSGYAEVLPVAAITRGMRGEELTDFAGLLKAGAVAFSDDGMPVAEDKMILAAMERAKELRVPLMLHEEDLAKRGNGVVHDGENARQAGIAGIPRAVEETMTARDIFYAEKLEAPIHICHVSTAGSVELVRRAKANGVPVTCETGPHYFSITDEKILDRDPNAKVNPPLRETGDMLAVREGIADGTIDVIATDHAPHNEEEKAQEIEKAPFGMIGFETAFPLTVTNLLDTGVIGLTDIARLLSKRPHELLKTAGGELKKNGPADIAICDMNEKFVYNKDMIVSKAKNSPFLGMELKGRVCYTIRKGKFTYDRQAD</sequence>
<dbReference type="GO" id="GO:0006145">
    <property type="term" value="P:purine nucleobase catabolic process"/>
    <property type="evidence" value="ECO:0007669"/>
    <property type="project" value="TreeGrafter"/>
</dbReference>
<reference evidence="8 9" key="1">
    <citation type="submission" date="2016-02" db="EMBL/GenBank/DDBJ databases">
        <authorList>
            <person name="Wen L."/>
            <person name="He K."/>
            <person name="Yang H."/>
        </authorList>
    </citation>
    <scope>NUCLEOTIDE SEQUENCE [LARGE SCALE GENOMIC DNA]</scope>
    <source>
        <strain evidence="8 9">DSM 22607</strain>
    </source>
</reference>
<dbReference type="PATRIC" id="fig|626937.4.peg.2034"/>
<dbReference type="PANTHER" id="PTHR43668">
    <property type="entry name" value="ALLANTOINASE"/>
    <property type="match status" value="1"/>
</dbReference>
<feature type="binding site" evidence="6">
    <location>
        <position position="231"/>
    </location>
    <ligand>
        <name>Zn(2+)</name>
        <dbReference type="ChEBI" id="CHEBI:29105"/>
        <label>2</label>
    </ligand>
</feature>
<dbReference type="GO" id="GO:0004038">
    <property type="term" value="F:allantoinase activity"/>
    <property type="evidence" value="ECO:0007669"/>
    <property type="project" value="TreeGrafter"/>
</dbReference>
<dbReference type="HAMAP" id="MF_00220_B">
    <property type="entry name" value="PyrC_classI_B"/>
    <property type="match status" value="1"/>
</dbReference>
<dbReference type="Proteomes" id="UP000070366">
    <property type="component" value="Unassembled WGS sequence"/>
</dbReference>
<name>A0A136Q2S1_9FIRM</name>
<feature type="binding site" evidence="6">
    <location>
        <position position="151"/>
    </location>
    <ligand>
        <name>Zn(2+)</name>
        <dbReference type="ChEBI" id="CHEBI:29105"/>
        <label>1</label>
    </ligand>
</feature>
<dbReference type="UniPathway" id="UPA00070">
    <property type="reaction ID" value="UER00117"/>
</dbReference>
<evidence type="ECO:0000313" key="8">
    <source>
        <dbReference type="EMBL" id="KXK64816.1"/>
    </source>
</evidence>
<dbReference type="GO" id="GO:0044205">
    <property type="term" value="P:'de novo' UMP biosynthetic process"/>
    <property type="evidence" value="ECO:0007669"/>
    <property type="project" value="UniProtKB-UniRule"/>
</dbReference>
<feature type="binding site" evidence="6">
    <location>
        <position position="308"/>
    </location>
    <ligand>
        <name>substrate</name>
    </ligand>
</feature>
<dbReference type="SUPFAM" id="SSF51556">
    <property type="entry name" value="Metallo-dependent hydrolases"/>
    <property type="match status" value="1"/>
</dbReference>
<dbReference type="AlphaFoldDB" id="A0A136Q2S1"/>
<dbReference type="SUPFAM" id="SSF51338">
    <property type="entry name" value="Composite domain of metallo-dependent hydrolases"/>
    <property type="match status" value="1"/>
</dbReference>
<organism evidence="8 9">
    <name type="scientific">Christensenella minuta</name>
    <dbReference type="NCBI Taxonomy" id="626937"/>
    <lineage>
        <taxon>Bacteria</taxon>
        <taxon>Bacillati</taxon>
        <taxon>Bacillota</taxon>
        <taxon>Clostridia</taxon>
        <taxon>Christensenellales</taxon>
        <taxon>Christensenellaceae</taxon>
        <taxon>Christensenella</taxon>
    </lineage>
</organism>
<keyword evidence="5 6" id="KW-0665">Pyrimidine biosynthesis</keyword>
<evidence type="ECO:0000256" key="2">
    <source>
        <dbReference type="ARBA" id="ARBA00010286"/>
    </source>
</evidence>
<dbReference type="InterPro" id="IPR024403">
    <property type="entry name" value="DHOase_cat"/>
</dbReference>
<feature type="binding site" evidence="6">
    <location>
        <position position="277"/>
    </location>
    <ligand>
        <name>substrate</name>
    </ligand>
</feature>
<comment type="cofactor">
    <cofactor evidence="6">
        <name>Zn(2+)</name>
        <dbReference type="ChEBI" id="CHEBI:29105"/>
    </cofactor>
    <text evidence="6">Binds 2 Zn(2+) ions per subunit.</text>
</comment>
<dbReference type="PROSITE" id="PS00483">
    <property type="entry name" value="DIHYDROOROTASE_2"/>
    <property type="match status" value="1"/>
</dbReference>
<dbReference type="NCBIfam" id="TIGR00857">
    <property type="entry name" value="pyrC_multi"/>
    <property type="match status" value="1"/>
</dbReference>
<comment type="caution">
    <text evidence="8">The sequence shown here is derived from an EMBL/GenBank/DDBJ whole genome shotgun (WGS) entry which is preliminary data.</text>
</comment>
<evidence type="ECO:0000256" key="5">
    <source>
        <dbReference type="ARBA" id="ARBA00022975"/>
    </source>
</evidence>
<dbReference type="InterPro" id="IPR004722">
    <property type="entry name" value="DHOase"/>
</dbReference>
<feature type="binding site" evidence="6">
    <location>
        <position position="304"/>
    </location>
    <ligand>
        <name>Zn(2+)</name>
        <dbReference type="ChEBI" id="CHEBI:29105"/>
        <label>1</label>
    </ligand>
</feature>
<keyword evidence="3 6" id="KW-0479">Metal-binding</keyword>
<dbReference type="InterPro" id="IPR032466">
    <property type="entry name" value="Metal_Hydrolase"/>
</dbReference>
<feature type="binding site" evidence="6">
    <location>
        <position position="93"/>
    </location>
    <ligand>
        <name>substrate</name>
    </ligand>
</feature>
<dbReference type="InterPro" id="IPR050138">
    <property type="entry name" value="DHOase/Allantoinase_Hydrolase"/>
</dbReference>
<comment type="similarity">
    <text evidence="2 6">Belongs to the metallo-dependent hydrolases superfamily. DHOase family. Class I DHOase subfamily.</text>
</comment>
<dbReference type="InterPro" id="IPR011059">
    <property type="entry name" value="Metal-dep_hydrolase_composite"/>
</dbReference>
<comment type="pathway">
    <text evidence="6">Pyrimidine metabolism; UMP biosynthesis via de novo pathway; (S)-dihydroorotate from bicarbonate: step 3/3.</text>
</comment>
<comment type="catalytic activity">
    <reaction evidence="6">
        <text>(S)-dihydroorotate + H2O = N-carbamoyl-L-aspartate + H(+)</text>
        <dbReference type="Rhea" id="RHEA:24296"/>
        <dbReference type="ChEBI" id="CHEBI:15377"/>
        <dbReference type="ChEBI" id="CHEBI:15378"/>
        <dbReference type="ChEBI" id="CHEBI:30864"/>
        <dbReference type="ChEBI" id="CHEBI:32814"/>
        <dbReference type="EC" id="3.5.2.3"/>
    </reaction>
</comment>
<feature type="domain" description="Dihydroorotase catalytic" evidence="7">
    <location>
        <begin position="50"/>
        <end position="235"/>
    </location>
</feature>
<feature type="binding site" evidence="6">
    <location>
        <position position="61"/>
    </location>
    <ligand>
        <name>Zn(2+)</name>
        <dbReference type="ChEBI" id="CHEBI:29105"/>
        <label>1</label>
    </ligand>
</feature>
<dbReference type="KEGG" id="cmiu:B1H56_04975"/>
<dbReference type="Gene3D" id="2.30.40.10">
    <property type="entry name" value="Urease, subunit C, domain 1"/>
    <property type="match status" value="1"/>
</dbReference>
<evidence type="ECO:0000256" key="4">
    <source>
        <dbReference type="ARBA" id="ARBA00022801"/>
    </source>
</evidence>
<dbReference type="GO" id="GO:0005737">
    <property type="term" value="C:cytoplasm"/>
    <property type="evidence" value="ECO:0007669"/>
    <property type="project" value="TreeGrafter"/>
</dbReference>
<dbReference type="OrthoDB" id="9765462at2"/>
<dbReference type="CDD" id="cd01317">
    <property type="entry name" value="DHOase_IIa"/>
    <property type="match status" value="1"/>
</dbReference>
<dbReference type="PANTHER" id="PTHR43668:SF2">
    <property type="entry name" value="ALLANTOINASE"/>
    <property type="match status" value="1"/>
</dbReference>
<keyword evidence="6" id="KW-0862">Zinc</keyword>